<dbReference type="InterPro" id="IPR022572">
    <property type="entry name" value="DNA_rep/recomb_RecO_N"/>
</dbReference>
<dbReference type="GO" id="GO:0006310">
    <property type="term" value="P:DNA recombination"/>
    <property type="evidence" value="ECO:0007669"/>
    <property type="project" value="UniProtKB-UniRule"/>
</dbReference>
<dbReference type="GO" id="GO:0043590">
    <property type="term" value="C:bacterial nucleoid"/>
    <property type="evidence" value="ECO:0007669"/>
    <property type="project" value="TreeGrafter"/>
</dbReference>
<dbReference type="Gene3D" id="2.40.50.140">
    <property type="entry name" value="Nucleic acid-binding proteins"/>
    <property type="match status" value="1"/>
</dbReference>
<organism evidence="6 7">
    <name type="scientific">Prevotella micans F0438</name>
    <dbReference type="NCBI Taxonomy" id="883158"/>
    <lineage>
        <taxon>Bacteria</taxon>
        <taxon>Pseudomonadati</taxon>
        <taxon>Bacteroidota</taxon>
        <taxon>Bacteroidia</taxon>
        <taxon>Bacteroidales</taxon>
        <taxon>Prevotellaceae</taxon>
        <taxon>Prevotella</taxon>
    </lineage>
</organism>
<dbReference type="AlphaFoldDB" id="H1Q3V2"/>
<sequence length="240" mass="28580">MVKTRAIVLRSIKFGDSSLIVDMFTEEIGRISFIVRIPRTSRGKIKKQFFQPMNILYLEFDHRTRVELQRLKDVSIAYPFFSIPFEPTKTSILLFLAEFLFYTTRNELQNVNLFKYIVSSLEWLDNVRDSFANFHLVFMLRLSKFIGFFPNFEDYSPGCFFDLRNGCFCLKIPFHSDFLSPQEVGVVGDLMRMNYETMRLFRLSHSDRNRITELTLYYYRLHITSMPELQSFHVLRTLFA</sequence>
<dbReference type="eggNOG" id="COG1381">
    <property type="taxonomic scope" value="Bacteria"/>
</dbReference>
<dbReference type="SUPFAM" id="SSF50249">
    <property type="entry name" value="Nucleic acid-binding proteins"/>
    <property type="match status" value="1"/>
</dbReference>
<gene>
    <name evidence="4" type="primary">recO</name>
    <name evidence="6" type="ORF">HMPREF9140_01590</name>
</gene>
<evidence type="ECO:0000256" key="2">
    <source>
        <dbReference type="ARBA" id="ARBA00023172"/>
    </source>
</evidence>
<dbReference type="HAMAP" id="MF_00201">
    <property type="entry name" value="RecO"/>
    <property type="match status" value="1"/>
</dbReference>
<feature type="domain" description="DNA replication/recombination mediator RecO N-terminal" evidence="5">
    <location>
        <begin position="2"/>
        <end position="80"/>
    </location>
</feature>
<dbReference type="SUPFAM" id="SSF57863">
    <property type="entry name" value="ArfGap/RecO-like zinc finger"/>
    <property type="match status" value="1"/>
</dbReference>
<evidence type="ECO:0000313" key="6">
    <source>
        <dbReference type="EMBL" id="EHO68550.1"/>
    </source>
</evidence>
<dbReference type="Pfam" id="PF02565">
    <property type="entry name" value="RecO_C"/>
    <property type="match status" value="1"/>
</dbReference>
<comment type="similarity">
    <text evidence="4">Belongs to the RecO family.</text>
</comment>
<comment type="function">
    <text evidence="4">Involved in DNA repair and RecF pathway recombination.</text>
</comment>
<evidence type="ECO:0000256" key="4">
    <source>
        <dbReference type="HAMAP-Rule" id="MF_00201"/>
    </source>
</evidence>
<keyword evidence="3 4" id="KW-0234">DNA repair</keyword>
<protein>
    <recommendedName>
        <fullName evidence="4">DNA repair protein RecO</fullName>
    </recommendedName>
    <alternativeName>
        <fullName evidence="4">Recombination protein O</fullName>
    </alternativeName>
</protein>
<evidence type="ECO:0000313" key="7">
    <source>
        <dbReference type="Proteomes" id="UP000016023"/>
    </source>
</evidence>
<comment type="caution">
    <text evidence="6">The sequence shown here is derived from an EMBL/GenBank/DDBJ whole genome shotgun (WGS) entry which is preliminary data.</text>
</comment>
<keyword evidence="2 4" id="KW-0233">DNA recombination</keyword>
<evidence type="ECO:0000256" key="1">
    <source>
        <dbReference type="ARBA" id="ARBA00022763"/>
    </source>
</evidence>
<dbReference type="Proteomes" id="UP000016023">
    <property type="component" value="Unassembled WGS sequence"/>
</dbReference>
<dbReference type="HOGENOM" id="CLU_087596_0_0_10"/>
<keyword evidence="1 4" id="KW-0227">DNA damage</keyword>
<dbReference type="STRING" id="883158.HMPREF9140_01590"/>
<dbReference type="InterPro" id="IPR037278">
    <property type="entry name" value="ARFGAP/RecO"/>
</dbReference>
<keyword evidence="7" id="KW-1185">Reference proteome</keyword>
<dbReference type="PANTHER" id="PTHR33991:SF1">
    <property type="entry name" value="DNA REPAIR PROTEIN RECO"/>
    <property type="match status" value="1"/>
</dbReference>
<dbReference type="EMBL" id="AGWK01000042">
    <property type="protein sequence ID" value="EHO68550.1"/>
    <property type="molecule type" value="Genomic_DNA"/>
</dbReference>
<name>H1Q3V2_9BACT</name>
<evidence type="ECO:0000259" key="5">
    <source>
        <dbReference type="Pfam" id="PF11967"/>
    </source>
</evidence>
<dbReference type="NCBIfam" id="TIGR00613">
    <property type="entry name" value="reco"/>
    <property type="match status" value="1"/>
</dbReference>
<evidence type="ECO:0000256" key="3">
    <source>
        <dbReference type="ARBA" id="ARBA00023204"/>
    </source>
</evidence>
<dbReference type="Pfam" id="PF11967">
    <property type="entry name" value="RecO_N"/>
    <property type="match status" value="1"/>
</dbReference>
<dbReference type="PATRIC" id="fig|883158.3.peg.1590"/>
<reference evidence="6 7" key="1">
    <citation type="submission" date="2011-12" db="EMBL/GenBank/DDBJ databases">
        <title>The Genome Sequence of Prevotella micans F0438.</title>
        <authorList>
            <consortium name="The Broad Institute Genome Sequencing Platform"/>
            <person name="Earl A."/>
            <person name="Ward D."/>
            <person name="Feldgarden M."/>
            <person name="Gevers D."/>
            <person name="Izard J."/>
            <person name="Baranova O.V."/>
            <person name="Blanton J.M."/>
            <person name="Wade W.G."/>
            <person name="Dewhirst F.E."/>
            <person name="Young S.K."/>
            <person name="Zeng Q."/>
            <person name="Gargeya S."/>
            <person name="Fitzgerald M."/>
            <person name="Haas B."/>
            <person name="Abouelleil A."/>
            <person name="Alvarado L."/>
            <person name="Arachchi H.M."/>
            <person name="Berlin A."/>
            <person name="Chapman S.B."/>
            <person name="Gearin G."/>
            <person name="Goldberg J."/>
            <person name="Griggs A."/>
            <person name="Gujja S."/>
            <person name="Hansen M."/>
            <person name="Heiman D."/>
            <person name="Howarth C."/>
            <person name="Larimer J."/>
            <person name="Lui A."/>
            <person name="MacDonald P.J.P."/>
            <person name="McCowen C."/>
            <person name="Montmayeur A."/>
            <person name="Murphy C."/>
            <person name="Neiman D."/>
            <person name="Pearson M."/>
            <person name="Priest M."/>
            <person name="Roberts A."/>
            <person name="Saif S."/>
            <person name="Shea T."/>
            <person name="Sisk P."/>
            <person name="Stolte C."/>
            <person name="Sykes S."/>
            <person name="Wortman J."/>
            <person name="Nusbaum C."/>
            <person name="Birren B."/>
        </authorList>
    </citation>
    <scope>NUCLEOTIDE SEQUENCE [LARGE SCALE GENOMIC DNA]</scope>
    <source>
        <strain evidence="6 7">F0438</strain>
    </source>
</reference>
<accession>H1Q3V2</accession>
<dbReference type="GO" id="GO:0006302">
    <property type="term" value="P:double-strand break repair"/>
    <property type="evidence" value="ECO:0007669"/>
    <property type="project" value="TreeGrafter"/>
</dbReference>
<dbReference type="InterPro" id="IPR003717">
    <property type="entry name" value="RecO"/>
</dbReference>
<proteinExistence type="inferred from homology"/>
<dbReference type="PANTHER" id="PTHR33991">
    <property type="entry name" value="DNA REPAIR PROTEIN RECO"/>
    <property type="match status" value="1"/>
</dbReference>
<dbReference type="InterPro" id="IPR012340">
    <property type="entry name" value="NA-bd_OB-fold"/>
</dbReference>